<reference evidence="10 11" key="1">
    <citation type="submission" date="2024-03" db="EMBL/GenBank/DDBJ databases">
        <title>Sulfurimonas sp. HSL3-1.</title>
        <authorList>
            <person name="Wang S."/>
        </authorList>
    </citation>
    <scope>NUCLEOTIDE SEQUENCE [LARGE SCALE GENOMIC DNA]</scope>
    <source>
        <strain evidence="10 11">HSL3-1</strain>
    </source>
</reference>
<dbReference type="PANTHER" id="PTHR43840">
    <property type="entry name" value="MITOCHONDRIAL METAL TRANSPORTER 1-RELATED"/>
    <property type="match status" value="1"/>
</dbReference>
<evidence type="ECO:0000256" key="1">
    <source>
        <dbReference type="ARBA" id="ARBA00004141"/>
    </source>
</evidence>
<feature type="transmembrane region" description="Helical" evidence="7">
    <location>
        <begin position="177"/>
        <end position="194"/>
    </location>
</feature>
<keyword evidence="5 7" id="KW-1133">Transmembrane helix</keyword>
<feature type="transmembrane region" description="Helical" evidence="7">
    <location>
        <begin position="114"/>
        <end position="133"/>
    </location>
</feature>
<dbReference type="Gene3D" id="3.30.70.1350">
    <property type="entry name" value="Cation efflux protein, cytoplasmic domain"/>
    <property type="match status" value="1"/>
</dbReference>
<evidence type="ECO:0000256" key="7">
    <source>
        <dbReference type="SAM" id="Phobius"/>
    </source>
</evidence>
<dbReference type="Proteomes" id="UP001447842">
    <property type="component" value="Chromosome"/>
</dbReference>
<evidence type="ECO:0000256" key="5">
    <source>
        <dbReference type="ARBA" id="ARBA00022989"/>
    </source>
</evidence>
<feature type="domain" description="Cation efflux protein transmembrane" evidence="8">
    <location>
        <begin position="9"/>
        <end position="202"/>
    </location>
</feature>
<evidence type="ECO:0000256" key="4">
    <source>
        <dbReference type="ARBA" id="ARBA00022692"/>
    </source>
</evidence>
<dbReference type="InterPro" id="IPR027470">
    <property type="entry name" value="Cation_efflux_CTD"/>
</dbReference>
<feature type="domain" description="Cation efflux protein cytoplasmic" evidence="9">
    <location>
        <begin position="207"/>
        <end position="285"/>
    </location>
</feature>
<dbReference type="RefSeq" id="WP_345973208.1">
    <property type="nucleotide sequence ID" value="NZ_CP147920.1"/>
</dbReference>
<feature type="transmembrane region" description="Helical" evidence="7">
    <location>
        <begin position="153"/>
        <end position="171"/>
    </location>
</feature>
<feature type="transmembrane region" description="Helical" evidence="7">
    <location>
        <begin position="7"/>
        <end position="28"/>
    </location>
</feature>
<dbReference type="InterPro" id="IPR050291">
    <property type="entry name" value="CDF_Transporter"/>
</dbReference>
<dbReference type="InterPro" id="IPR058533">
    <property type="entry name" value="Cation_efflux_TM"/>
</dbReference>
<dbReference type="Pfam" id="PF16916">
    <property type="entry name" value="ZT_dimer"/>
    <property type="match status" value="1"/>
</dbReference>
<proteinExistence type="predicted"/>
<accession>A0ABZ3HBD4</accession>
<dbReference type="InterPro" id="IPR036837">
    <property type="entry name" value="Cation_efflux_CTD_sf"/>
</dbReference>
<keyword evidence="4 7" id="KW-0812">Transmembrane</keyword>
<evidence type="ECO:0000259" key="9">
    <source>
        <dbReference type="Pfam" id="PF16916"/>
    </source>
</evidence>
<dbReference type="PANTHER" id="PTHR43840:SF41">
    <property type="entry name" value="CATION-EFFLUX PUMP FIEF"/>
    <property type="match status" value="1"/>
</dbReference>
<keyword evidence="3" id="KW-1003">Cell membrane</keyword>
<organism evidence="10 11">
    <name type="scientific">Sulfurimonas diazotrophicus</name>
    <dbReference type="NCBI Taxonomy" id="3131939"/>
    <lineage>
        <taxon>Bacteria</taxon>
        <taxon>Pseudomonadati</taxon>
        <taxon>Campylobacterota</taxon>
        <taxon>Epsilonproteobacteria</taxon>
        <taxon>Campylobacterales</taxon>
        <taxon>Sulfurimonadaceae</taxon>
        <taxon>Sulfurimonas</taxon>
    </lineage>
</organism>
<keyword evidence="6 7" id="KW-0472">Membrane</keyword>
<evidence type="ECO:0000256" key="2">
    <source>
        <dbReference type="ARBA" id="ARBA00022448"/>
    </source>
</evidence>
<keyword evidence="11" id="KW-1185">Reference proteome</keyword>
<dbReference type="NCBIfam" id="TIGR01297">
    <property type="entry name" value="CDF"/>
    <property type="match status" value="1"/>
</dbReference>
<keyword evidence="2" id="KW-0813">Transport</keyword>
<gene>
    <name evidence="10" type="ORF">WCY31_03825</name>
</gene>
<name>A0ABZ3HBD4_9BACT</name>
<dbReference type="SUPFAM" id="SSF160240">
    <property type="entry name" value="Cation efflux protein cytoplasmic domain-like"/>
    <property type="match status" value="1"/>
</dbReference>
<evidence type="ECO:0000256" key="3">
    <source>
        <dbReference type="ARBA" id="ARBA00022475"/>
    </source>
</evidence>
<feature type="transmembrane region" description="Helical" evidence="7">
    <location>
        <begin position="75"/>
        <end position="94"/>
    </location>
</feature>
<evidence type="ECO:0000313" key="11">
    <source>
        <dbReference type="Proteomes" id="UP001447842"/>
    </source>
</evidence>
<evidence type="ECO:0000256" key="6">
    <source>
        <dbReference type="ARBA" id="ARBA00023136"/>
    </source>
</evidence>
<sequence>MRIEKKATLISSTTAGILVLFKLAIGIISGSVAVLASAIDSLLDLSVSIFNFFALHQSERKPDENFNFGLGKLEAVASVVEGTIISISGLFILYSAIDKIITPRAIEYMEASMGVMLFSIILTGALVLFLNHVAKKNNNLVIRADALHYKTDLFTNGAILLSLGIIHFSGFELIDPLLGIGIAIYMITSAFPILKEGLMMLLDVSLTKEETARITTMLNRLQKINGHHHLQTRRAGSDIFVSVHLVFDDATSLLDAHKVSDQVESMMRMLFPNDRVHPFIHTDPYDDSDINEMEVEQLYAT</sequence>
<evidence type="ECO:0000259" key="8">
    <source>
        <dbReference type="Pfam" id="PF01545"/>
    </source>
</evidence>
<comment type="subcellular location">
    <subcellularLocation>
        <location evidence="1">Membrane</location>
        <topology evidence="1">Multi-pass membrane protein</topology>
    </subcellularLocation>
</comment>
<dbReference type="InterPro" id="IPR002524">
    <property type="entry name" value="Cation_efflux"/>
</dbReference>
<dbReference type="Pfam" id="PF01545">
    <property type="entry name" value="Cation_efflux"/>
    <property type="match status" value="1"/>
</dbReference>
<evidence type="ECO:0000313" key="10">
    <source>
        <dbReference type="EMBL" id="XAU15836.1"/>
    </source>
</evidence>
<feature type="transmembrane region" description="Helical" evidence="7">
    <location>
        <begin position="34"/>
        <end position="54"/>
    </location>
</feature>
<dbReference type="InterPro" id="IPR027469">
    <property type="entry name" value="Cation_efflux_TMD_sf"/>
</dbReference>
<dbReference type="SUPFAM" id="SSF161111">
    <property type="entry name" value="Cation efflux protein transmembrane domain-like"/>
    <property type="match status" value="1"/>
</dbReference>
<dbReference type="Gene3D" id="1.20.1510.10">
    <property type="entry name" value="Cation efflux protein transmembrane domain"/>
    <property type="match status" value="1"/>
</dbReference>
<protein>
    <submittedName>
        <fullName evidence="10">Cation diffusion facilitator family transporter</fullName>
    </submittedName>
</protein>
<dbReference type="EMBL" id="CP147920">
    <property type="protein sequence ID" value="XAU15836.1"/>
    <property type="molecule type" value="Genomic_DNA"/>
</dbReference>